<keyword evidence="2" id="KW-1133">Transmembrane helix</keyword>
<comment type="caution">
    <text evidence="3">The sequence shown here is derived from an EMBL/GenBank/DDBJ whole genome shotgun (WGS) entry which is preliminary data.</text>
</comment>
<dbReference type="PANTHER" id="PTHR37804">
    <property type="entry name" value="CDAA REGULATORY PROTEIN CDAR"/>
    <property type="match status" value="1"/>
</dbReference>
<dbReference type="RefSeq" id="WP_197103892.1">
    <property type="nucleotide sequence ID" value="NZ_JACCEL010000005.1"/>
</dbReference>
<feature type="transmembrane region" description="Helical" evidence="2">
    <location>
        <begin position="12"/>
        <end position="29"/>
    </location>
</feature>
<dbReference type="EMBL" id="JACCEL010000005">
    <property type="protein sequence ID" value="MBG9977727.1"/>
    <property type="molecule type" value="Genomic_DNA"/>
</dbReference>
<evidence type="ECO:0008006" key="5">
    <source>
        <dbReference type="Google" id="ProtNLM"/>
    </source>
</evidence>
<feature type="compositionally biased region" description="Acidic residues" evidence="1">
    <location>
        <begin position="322"/>
        <end position="358"/>
    </location>
</feature>
<evidence type="ECO:0000256" key="1">
    <source>
        <dbReference type="SAM" id="MobiDB-lite"/>
    </source>
</evidence>
<gene>
    <name evidence="3" type="ORF">HYQ42_02910</name>
</gene>
<protein>
    <recommendedName>
        <fullName evidence="5">YbbR domain-containing protein</fullName>
    </recommendedName>
</protein>
<name>A0ABS0LI44_9LACT</name>
<feature type="region of interest" description="Disordered" evidence="1">
    <location>
        <begin position="317"/>
        <end position="379"/>
    </location>
</feature>
<dbReference type="Gene3D" id="2.170.120.30">
    <property type="match status" value="1"/>
</dbReference>
<evidence type="ECO:0000313" key="3">
    <source>
        <dbReference type="EMBL" id="MBG9977727.1"/>
    </source>
</evidence>
<dbReference type="Gene3D" id="2.170.120.40">
    <property type="entry name" value="YbbR-like domain"/>
    <property type="match status" value="1"/>
</dbReference>
<proteinExistence type="predicted"/>
<evidence type="ECO:0000313" key="4">
    <source>
        <dbReference type="Proteomes" id="UP000823401"/>
    </source>
</evidence>
<dbReference type="PANTHER" id="PTHR37804:SF1">
    <property type="entry name" value="CDAA REGULATORY PROTEIN CDAR"/>
    <property type="match status" value="1"/>
</dbReference>
<sequence>MNRGLFENKWAVRLISLLFAIFLYIFVASENNAFVFQSAANQQFASINVTETIDNVPVTVGEIPENTFISGLPESVQVRLTGPRNVINQVLEKEITVQTEDLTDIPSGTQQIQFIVSDLPDTVDYQVTPSRRYVKISQLEEITAEIEYEIDPNAIQDGFNVESVSLNPQEVQLTGDVETIQQIDRVYITIANPQPANSSFSGSYVLQIVNANGEVLDVNSNVTEIEAQVEVVQPQSEVGMHIIPFGEDQAMYTYEYTITTPQSLVIQGSQPNVDTIGVVADVSGLTESTTITGELQVPEGMTVINGGDVQIEVSITPIASSENEEQSSEETNETSEDNEENNGPESESGTEMEDEENATESNESAVVESQNVEDESGNN</sequence>
<keyword evidence="4" id="KW-1185">Reference proteome</keyword>
<dbReference type="InterPro" id="IPR012505">
    <property type="entry name" value="YbbR"/>
</dbReference>
<reference evidence="3 4" key="1">
    <citation type="submission" date="2020-07" db="EMBL/GenBank/DDBJ databases">
        <title>Facklamia lactis sp. nov., isolated from raw milk.</title>
        <authorList>
            <person name="Doll E.V."/>
            <person name="Huptas C."/>
            <person name="Staib L."/>
            <person name="Wenning M."/>
            <person name="Scherer S."/>
        </authorList>
    </citation>
    <scope>NUCLEOTIDE SEQUENCE [LARGE SCALE GENOMIC DNA]</scope>
    <source>
        <strain evidence="3 4">DSM 104272</strain>
    </source>
</reference>
<evidence type="ECO:0000256" key="2">
    <source>
        <dbReference type="SAM" id="Phobius"/>
    </source>
</evidence>
<keyword evidence="2" id="KW-0812">Transmembrane</keyword>
<dbReference type="InterPro" id="IPR053154">
    <property type="entry name" value="c-di-AMP_regulator"/>
</dbReference>
<accession>A0ABS0LI44</accession>
<keyword evidence="2" id="KW-0472">Membrane</keyword>
<dbReference type="Proteomes" id="UP000823401">
    <property type="component" value="Unassembled WGS sequence"/>
</dbReference>
<feature type="compositionally biased region" description="Polar residues" evidence="1">
    <location>
        <begin position="359"/>
        <end position="370"/>
    </location>
</feature>
<dbReference type="Pfam" id="PF07949">
    <property type="entry name" value="YbbR"/>
    <property type="match status" value="3"/>
</dbReference>
<organism evidence="3 4">
    <name type="scientific">Ruoffia tabacinasalis</name>
    <dbReference type="NCBI Taxonomy" id="87458"/>
    <lineage>
        <taxon>Bacteria</taxon>
        <taxon>Bacillati</taxon>
        <taxon>Bacillota</taxon>
        <taxon>Bacilli</taxon>
        <taxon>Lactobacillales</taxon>
        <taxon>Aerococcaceae</taxon>
        <taxon>Ruoffia</taxon>
    </lineage>
</organism>